<evidence type="ECO:0000313" key="2">
    <source>
        <dbReference type="EMBL" id="SEW31247.1"/>
    </source>
</evidence>
<dbReference type="OrthoDB" id="342236at2157"/>
<keyword evidence="3" id="KW-1185">Reference proteome</keyword>
<evidence type="ECO:0000259" key="1">
    <source>
        <dbReference type="Pfam" id="PF00582"/>
    </source>
</evidence>
<dbReference type="AlphaFoldDB" id="A0A1I0QUI4"/>
<dbReference type="CDD" id="cd00293">
    <property type="entry name" value="USP-like"/>
    <property type="match status" value="1"/>
</dbReference>
<protein>
    <submittedName>
        <fullName evidence="2">Nucleotide-binding universal stress protein, UspA family</fullName>
    </submittedName>
</protein>
<gene>
    <name evidence="2" type="ORF">SAMN05216285_3973</name>
</gene>
<dbReference type="eggNOG" id="arCOG03050">
    <property type="taxonomic scope" value="Archaea"/>
</dbReference>
<feature type="domain" description="UspA" evidence="1">
    <location>
        <begin position="2"/>
        <end position="149"/>
    </location>
</feature>
<dbReference type="Gene3D" id="3.40.50.620">
    <property type="entry name" value="HUPs"/>
    <property type="match status" value="1"/>
</dbReference>
<organism evidence="2 3">
    <name type="scientific">Natrinema salifodinae</name>
    <dbReference type="NCBI Taxonomy" id="1202768"/>
    <lineage>
        <taxon>Archaea</taxon>
        <taxon>Methanobacteriati</taxon>
        <taxon>Methanobacteriota</taxon>
        <taxon>Stenosarchaea group</taxon>
        <taxon>Halobacteria</taxon>
        <taxon>Halobacteriales</taxon>
        <taxon>Natrialbaceae</taxon>
        <taxon>Natrinema</taxon>
    </lineage>
</organism>
<dbReference type="EMBL" id="FOIS01000005">
    <property type="protein sequence ID" value="SEW31247.1"/>
    <property type="molecule type" value="Genomic_DNA"/>
</dbReference>
<dbReference type="Proteomes" id="UP000183275">
    <property type="component" value="Unassembled WGS sequence"/>
</dbReference>
<proteinExistence type="predicted"/>
<accession>A0A1I0QUI4</accession>
<reference evidence="3" key="1">
    <citation type="submission" date="2016-10" db="EMBL/GenBank/DDBJ databases">
        <authorList>
            <person name="Varghese N."/>
        </authorList>
    </citation>
    <scope>NUCLEOTIDE SEQUENCE [LARGE SCALE GENOMIC DNA]</scope>
    <source>
        <strain evidence="3">CGMCC 1.12284</strain>
    </source>
</reference>
<sequence length="152" mass="16660">MDRALVVIDDTDTHRDLLAEAGEFARNGDADLVVMAWTTPETAEESNDAIQWVEEMEGTRFEETDATTVTRRFAEEFAADVLEDGDVDVSVEPVITDDGDLDEAILSTADRLACDHVFLVGRKRSPTGKAIFGDVAQRVLLNFDGPVTVTVQ</sequence>
<dbReference type="InterPro" id="IPR006016">
    <property type="entry name" value="UspA"/>
</dbReference>
<dbReference type="Pfam" id="PF00582">
    <property type="entry name" value="Usp"/>
    <property type="match status" value="1"/>
</dbReference>
<dbReference type="SUPFAM" id="SSF52402">
    <property type="entry name" value="Adenine nucleotide alpha hydrolases-like"/>
    <property type="match status" value="1"/>
</dbReference>
<dbReference type="InterPro" id="IPR014729">
    <property type="entry name" value="Rossmann-like_a/b/a_fold"/>
</dbReference>
<dbReference type="RefSeq" id="WP_049989955.1">
    <property type="nucleotide sequence ID" value="NZ_FOIS01000005.1"/>
</dbReference>
<name>A0A1I0QUI4_9EURY</name>
<dbReference type="STRING" id="1202768.SAMN05216285_3973"/>
<evidence type="ECO:0000313" key="3">
    <source>
        <dbReference type="Proteomes" id="UP000183275"/>
    </source>
</evidence>